<dbReference type="Gene3D" id="3.60.140.10">
    <property type="entry name" value="CNF1/YfiH-like putative cysteine hydrolases"/>
    <property type="match status" value="1"/>
</dbReference>
<evidence type="ECO:0000256" key="9">
    <source>
        <dbReference type="ARBA" id="ARBA00049893"/>
    </source>
</evidence>
<organism evidence="11 13">
    <name type="scientific">Leptospira bouyouniensis</name>
    <dbReference type="NCBI Taxonomy" id="2484911"/>
    <lineage>
        <taxon>Bacteria</taxon>
        <taxon>Pseudomonadati</taxon>
        <taxon>Spirochaetota</taxon>
        <taxon>Spirochaetia</taxon>
        <taxon>Leptospirales</taxon>
        <taxon>Leptospiraceae</taxon>
        <taxon>Leptospira</taxon>
    </lineage>
</organism>
<reference evidence="10" key="1">
    <citation type="submission" date="2018-10" db="EMBL/GenBank/DDBJ databases">
        <authorList>
            <person name="Vincent A.T."/>
            <person name="Schiettekatte O."/>
            <person name="Bourhy P."/>
            <person name="Veyrier F.J."/>
            <person name="Picardeau M."/>
        </authorList>
    </citation>
    <scope>NUCLEOTIDE SEQUENCE</scope>
    <source>
        <strain evidence="10">201800295</strain>
    </source>
</reference>
<comment type="catalytic activity">
    <reaction evidence="9">
        <text>S-methyl-5'-thioadenosine + phosphate = 5-(methylsulfanyl)-alpha-D-ribose 1-phosphate + adenine</text>
        <dbReference type="Rhea" id="RHEA:11852"/>
        <dbReference type="ChEBI" id="CHEBI:16708"/>
        <dbReference type="ChEBI" id="CHEBI:17509"/>
        <dbReference type="ChEBI" id="CHEBI:43474"/>
        <dbReference type="ChEBI" id="CHEBI:58533"/>
        <dbReference type="EC" id="2.4.2.28"/>
    </reaction>
    <physiologicalReaction direction="left-to-right" evidence="9">
        <dbReference type="Rhea" id="RHEA:11853"/>
    </physiologicalReaction>
</comment>
<evidence type="ECO:0000313" key="10">
    <source>
        <dbReference type="EMBL" id="TGK52324.1"/>
    </source>
</evidence>
<dbReference type="EMBL" id="RQFD01000003">
    <property type="protein sequence ID" value="TGK52324.1"/>
    <property type="molecule type" value="Genomic_DNA"/>
</dbReference>
<dbReference type="GO" id="GO:0016787">
    <property type="term" value="F:hydrolase activity"/>
    <property type="evidence" value="ECO:0007669"/>
    <property type="project" value="UniProtKB-KW"/>
</dbReference>
<evidence type="ECO:0000313" key="13">
    <source>
        <dbReference type="Proteomes" id="UP000297641"/>
    </source>
</evidence>
<accession>A0A7I0HRD0</accession>
<keyword evidence="3" id="KW-0808">Transferase</keyword>
<keyword evidence="5" id="KW-0378">Hydrolase</keyword>
<dbReference type="PANTHER" id="PTHR30616:SF2">
    <property type="entry name" value="PURINE NUCLEOSIDE PHOSPHORYLASE LACC1"/>
    <property type="match status" value="1"/>
</dbReference>
<reference evidence="11 13" key="2">
    <citation type="journal article" date="2019" name="PLoS Negl. Trop. Dis.">
        <title>Revisiting the worldwide diversity of Leptospira species in the environment.</title>
        <authorList>
            <person name="Vincent A.T."/>
            <person name="Schiettekatte O."/>
            <person name="Bourhy P."/>
            <person name="Veyrier F.J."/>
            <person name="Picardeau M."/>
        </authorList>
    </citation>
    <scope>NUCLEOTIDE SEQUENCE [LARGE SCALE GENOMIC DNA]</scope>
    <source>
        <strain evidence="11 13">201800273</strain>
        <strain evidence="10">201800295</strain>
    </source>
</reference>
<dbReference type="AlphaFoldDB" id="A0A7I0HRD0"/>
<evidence type="ECO:0000256" key="1">
    <source>
        <dbReference type="ARBA" id="ARBA00000553"/>
    </source>
</evidence>
<evidence type="ECO:0000256" key="4">
    <source>
        <dbReference type="ARBA" id="ARBA00022723"/>
    </source>
</evidence>
<dbReference type="EMBL" id="RQFT01000010">
    <property type="protein sequence ID" value="TGL04875.1"/>
    <property type="molecule type" value="Genomic_DNA"/>
</dbReference>
<name>A0A7I0HRD0_9LEPT</name>
<evidence type="ECO:0000256" key="5">
    <source>
        <dbReference type="ARBA" id="ARBA00022801"/>
    </source>
</evidence>
<evidence type="ECO:0000256" key="6">
    <source>
        <dbReference type="ARBA" id="ARBA00022833"/>
    </source>
</evidence>
<dbReference type="PANTHER" id="PTHR30616">
    <property type="entry name" value="UNCHARACTERIZED PROTEIN YFIH"/>
    <property type="match status" value="1"/>
</dbReference>
<dbReference type="Proteomes" id="UP000297641">
    <property type="component" value="Unassembled WGS sequence"/>
</dbReference>
<evidence type="ECO:0000256" key="8">
    <source>
        <dbReference type="ARBA" id="ARBA00048968"/>
    </source>
</evidence>
<evidence type="ECO:0000256" key="7">
    <source>
        <dbReference type="ARBA" id="ARBA00047989"/>
    </source>
</evidence>
<sequence>MRKEINLSYGNVIYGTIGKEALSKGFQNGIVEHKTIQMFPKNPKEWVSYTNDMIRTQLRKKWILVYSLNQVHGDTIQQIDPSLSSMNFNALQEGDALFSYQKDQVLVVRTADCVPVFVHSIKRPFVAVIHSGWKGTKLGITENLLDQLLRVGFGLDELRLELGPYIQQNNYEVGEDVATFFKDLGESVCKPKGQGKYLLDVGLAIEKRVKRKFGDAINITNDQTEVYQTPQFFSHRAKEEGRNLNFILWES</sequence>
<dbReference type="InterPro" id="IPR003730">
    <property type="entry name" value="Cu_polyphenol_OxRdtase"/>
</dbReference>
<evidence type="ECO:0000313" key="11">
    <source>
        <dbReference type="EMBL" id="TGL04875.1"/>
    </source>
</evidence>
<comment type="caution">
    <text evidence="11">The sequence shown here is derived from an EMBL/GenBank/DDBJ whole genome shotgun (WGS) entry which is preliminary data.</text>
</comment>
<dbReference type="InterPro" id="IPR038371">
    <property type="entry name" value="Cu_polyphenol_OxRdtase_sf"/>
</dbReference>
<comment type="catalytic activity">
    <reaction evidence="1">
        <text>inosine + phosphate = alpha-D-ribose 1-phosphate + hypoxanthine</text>
        <dbReference type="Rhea" id="RHEA:27646"/>
        <dbReference type="ChEBI" id="CHEBI:17368"/>
        <dbReference type="ChEBI" id="CHEBI:17596"/>
        <dbReference type="ChEBI" id="CHEBI:43474"/>
        <dbReference type="ChEBI" id="CHEBI:57720"/>
        <dbReference type="EC" id="2.4.2.1"/>
    </reaction>
    <physiologicalReaction direction="left-to-right" evidence="1">
        <dbReference type="Rhea" id="RHEA:27647"/>
    </physiologicalReaction>
</comment>
<keyword evidence="12" id="KW-1185">Reference proteome</keyword>
<evidence type="ECO:0000256" key="2">
    <source>
        <dbReference type="ARBA" id="ARBA00007353"/>
    </source>
</evidence>
<dbReference type="SUPFAM" id="SSF64438">
    <property type="entry name" value="CNF1/YfiH-like putative cysteine hydrolases"/>
    <property type="match status" value="1"/>
</dbReference>
<dbReference type="InterPro" id="IPR011324">
    <property type="entry name" value="Cytotoxic_necrot_fac-like_cat"/>
</dbReference>
<dbReference type="GO" id="GO:0017061">
    <property type="term" value="F:S-methyl-5-thioadenosine phosphorylase activity"/>
    <property type="evidence" value="ECO:0007669"/>
    <property type="project" value="UniProtKB-EC"/>
</dbReference>
<dbReference type="CDD" id="cd16833">
    <property type="entry name" value="YfiH"/>
    <property type="match status" value="1"/>
</dbReference>
<gene>
    <name evidence="10" type="ORF">EHQ10_00805</name>
    <name evidence="11" type="ORF">EHQ43_11350</name>
</gene>
<comment type="similarity">
    <text evidence="2">Belongs to the purine nucleoside phosphorylase YfiH/LACC1 family.</text>
</comment>
<evidence type="ECO:0000313" key="12">
    <source>
        <dbReference type="Proteomes" id="UP000297617"/>
    </source>
</evidence>
<comment type="catalytic activity">
    <reaction evidence="8">
        <text>adenosine + phosphate = alpha-D-ribose 1-phosphate + adenine</text>
        <dbReference type="Rhea" id="RHEA:27642"/>
        <dbReference type="ChEBI" id="CHEBI:16335"/>
        <dbReference type="ChEBI" id="CHEBI:16708"/>
        <dbReference type="ChEBI" id="CHEBI:43474"/>
        <dbReference type="ChEBI" id="CHEBI:57720"/>
        <dbReference type="EC" id="2.4.2.1"/>
    </reaction>
    <physiologicalReaction direction="left-to-right" evidence="8">
        <dbReference type="Rhea" id="RHEA:27643"/>
    </physiologicalReaction>
</comment>
<evidence type="ECO:0000256" key="3">
    <source>
        <dbReference type="ARBA" id="ARBA00022679"/>
    </source>
</evidence>
<keyword evidence="4" id="KW-0479">Metal-binding</keyword>
<dbReference type="RefSeq" id="WP_135752951.1">
    <property type="nucleotide sequence ID" value="NZ_RQFD01000003.1"/>
</dbReference>
<dbReference type="Proteomes" id="UP000297617">
    <property type="component" value="Unassembled WGS sequence"/>
</dbReference>
<protein>
    <submittedName>
        <fullName evidence="11">Laccase domain-containing protein</fullName>
    </submittedName>
</protein>
<comment type="catalytic activity">
    <reaction evidence="7">
        <text>adenosine + H2O + H(+) = inosine + NH4(+)</text>
        <dbReference type="Rhea" id="RHEA:24408"/>
        <dbReference type="ChEBI" id="CHEBI:15377"/>
        <dbReference type="ChEBI" id="CHEBI:15378"/>
        <dbReference type="ChEBI" id="CHEBI:16335"/>
        <dbReference type="ChEBI" id="CHEBI:17596"/>
        <dbReference type="ChEBI" id="CHEBI:28938"/>
        <dbReference type="EC" id="3.5.4.4"/>
    </reaction>
    <physiologicalReaction direction="left-to-right" evidence="7">
        <dbReference type="Rhea" id="RHEA:24409"/>
    </physiologicalReaction>
</comment>
<proteinExistence type="inferred from homology"/>
<dbReference type="GO" id="GO:0005507">
    <property type="term" value="F:copper ion binding"/>
    <property type="evidence" value="ECO:0007669"/>
    <property type="project" value="TreeGrafter"/>
</dbReference>
<dbReference type="Pfam" id="PF02578">
    <property type="entry name" value="Cu-oxidase_4"/>
    <property type="match status" value="1"/>
</dbReference>
<keyword evidence="6" id="KW-0862">Zinc</keyword>